<dbReference type="InterPro" id="IPR006145">
    <property type="entry name" value="PsdUridine_synth_RsuA/RluA"/>
</dbReference>
<comment type="similarity">
    <text evidence="3">Belongs to the pseudouridine synthase RluA family.</text>
</comment>
<evidence type="ECO:0000256" key="2">
    <source>
        <dbReference type="ARBA" id="ARBA00001896"/>
    </source>
</evidence>
<dbReference type="EMBL" id="VXIV02000688">
    <property type="protein sequence ID" value="KAF6036694.1"/>
    <property type="molecule type" value="Genomic_DNA"/>
</dbReference>
<feature type="domain" description="Pseudouridine synthase RsuA/RluA-like" evidence="9">
    <location>
        <begin position="313"/>
        <end position="472"/>
    </location>
</feature>
<dbReference type="SUPFAM" id="SSF55120">
    <property type="entry name" value="Pseudouridine synthase"/>
    <property type="match status" value="1"/>
</dbReference>
<organism evidence="10 11">
    <name type="scientific">Bugula neritina</name>
    <name type="common">Brown bryozoan</name>
    <name type="synonym">Sertularia neritina</name>
    <dbReference type="NCBI Taxonomy" id="10212"/>
    <lineage>
        <taxon>Eukaryota</taxon>
        <taxon>Metazoa</taxon>
        <taxon>Spiralia</taxon>
        <taxon>Lophotrochozoa</taxon>
        <taxon>Bryozoa</taxon>
        <taxon>Gymnolaemata</taxon>
        <taxon>Cheilostomatida</taxon>
        <taxon>Flustrina</taxon>
        <taxon>Buguloidea</taxon>
        <taxon>Bugulidae</taxon>
        <taxon>Bugula</taxon>
    </lineage>
</organism>
<comment type="catalytic activity">
    <reaction evidence="5">
        <text>a uridine in tRNA = a pseudouridine in tRNA</text>
        <dbReference type="Rhea" id="RHEA:54572"/>
        <dbReference type="Rhea" id="RHEA-COMP:13339"/>
        <dbReference type="Rhea" id="RHEA-COMP:13934"/>
        <dbReference type="ChEBI" id="CHEBI:65314"/>
        <dbReference type="ChEBI" id="CHEBI:65315"/>
    </reaction>
</comment>
<feature type="compositionally biased region" description="Polar residues" evidence="8">
    <location>
        <begin position="255"/>
        <end position="270"/>
    </location>
</feature>
<feature type="region of interest" description="Disordered" evidence="8">
    <location>
        <begin position="226"/>
        <end position="270"/>
    </location>
</feature>
<dbReference type="InterPro" id="IPR050188">
    <property type="entry name" value="RluA_PseudoU_synthase"/>
</dbReference>
<protein>
    <recommendedName>
        <fullName evidence="6">Pseudouridylate synthase RPUSD4, mitochondrial</fullName>
    </recommendedName>
    <alternativeName>
        <fullName evidence="7">RNA pseudouridylate synthase domain-containing protein 4</fullName>
    </alternativeName>
</protein>
<dbReference type="CDD" id="cd02869">
    <property type="entry name" value="PseudoU_synth_RluA_like"/>
    <property type="match status" value="1"/>
</dbReference>
<dbReference type="GO" id="GO:0003723">
    <property type="term" value="F:RNA binding"/>
    <property type="evidence" value="ECO:0007669"/>
    <property type="project" value="InterPro"/>
</dbReference>
<accession>A0A7J7KFI7</accession>
<dbReference type="PROSITE" id="PS01129">
    <property type="entry name" value="PSI_RLU"/>
    <property type="match status" value="1"/>
</dbReference>
<dbReference type="OrthoDB" id="418349at2759"/>
<dbReference type="InterPro" id="IPR006224">
    <property type="entry name" value="PsdUridine_synth_RluA-like_CS"/>
</dbReference>
<dbReference type="GO" id="GO:0001522">
    <property type="term" value="P:pseudouridine synthesis"/>
    <property type="evidence" value="ECO:0007669"/>
    <property type="project" value="InterPro"/>
</dbReference>
<sequence>MADKAKEHFMKSFRRQQMESHNITSQRENLEKINKLVANTSIDFNRIYDDPIYHKDGFFDEQFYNELEEAEVKRQLALEEGDLQPSDLSMCDPDTSPTVNQPSSVIDDQYFGNFEQSNSNSVEILNKFSGEKDITDSDLGPIDAQYFSPSTDNAVEQVSSPSQGIPSVEDIDDLNIVDKQMFGIGEACSPHSNTNNSSINTQHDKSNYQQLSAHCRVSKPLSSVNKTIQTSVESSDQKMKKRPGVSSVDLEPRDSMSNQNTTPKNSNQDFQSSVVWSKGELVLNALVPDLSKEPSYCVVDLLVDTIVYEDERVVCLNKPYSLASQDGEAVFHSVTKYLPELAKRLKYDGSLYLCHRLDKSVSGVLLLAKGEAEAVHIKRRFEVGNLYKFYTALTCGVPKPLAGVIDIPIGIDTKTKHGIYRSVLLSHDTKTRRRGVYSAVTKYQVVKQNNTAALVELEPETGRKHQLRVHLADGISTPILGDHKYSHRDKLAPQWLHKEILTKFNLKPMNARQMPLHLHARRLVLPNYFRNGQELTLTAKLPKFFSRSIKLMKFFRR</sequence>
<dbReference type="InterPro" id="IPR020103">
    <property type="entry name" value="PsdUridine_synth_cat_dom_sf"/>
</dbReference>
<evidence type="ECO:0000313" key="10">
    <source>
        <dbReference type="EMBL" id="KAF6036694.1"/>
    </source>
</evidence>
<dbReference type="PANTHER" id="PTHR21600:SF83">
    <property type="entry name" value="PSEUDOURIDYLATE SYNTHASE RPUSD4, MITOCHONDRIAL"/>
    <property type="match status" value="1"/>
</dbReference>
<evidence type="ECO:0000259" key="9">
    <source>
        <dbReference type="Pfam" id="PF00849"/>
    </source>
</evidence>
<evidence type="ECO:0000256" key="6">
    <source>
        <dbReference type="ARBA" id="ARBA00039953"/>
    </source>
</evidence>
<evidence type="ECO:0000256" key="8">
    <source>
        <dbReference type="SAM" id="MobiDB-lite"/>
    </source>
</evidence>
<evidence type="ECO:0000256" key="1">
    <source>
        <dbReference type="ARBA" id="ARBA00001166"/>
    </source>
</evidence>
<evidence type="ECO:0000256" key="3">
    <source>
        <dbReference type="ARBA" id="ARBA00010876"/>
    </source>
</evidence>
<dbReference type="Proteomes" id="UP000593567">
    <property type="component" value="Unassembled WGS sequence"/>
</dbReference>
<keyword evidence="11" id="KW-1185">Reference proteome</keyword>
<dbReference type="Gene3D" id="3.30.2350.10">
    <property type="entry name" value="Pseudouridine synthase"/>
    <property type="match status" value="1"/>
</dbReference>
<gene>
    <name evidence="10" type="ORF">EB796_005000</name>
</gene>
<comment type="catalytic activity">
    <reaction evidence="2">
        <text>uridine in 5S rRNA = pseudouridine in 5S rRNA</text>
        <dbReference type="Rhea" id="RHEA:47036"/>
        <dbReference type="Rhea" id="RHEA-COMP:11730"/>
        <dbReference type="Rhea" id="RHEA-COMP:11731"/>
        <dbReference type="ChEBI" id="CHEBI:65314"/>
        <dbReference type="ChEBI" id="CHEBI:65315"/>
    </reaction>
</comment>
<reference evidence="10" key="1">
    <citation type="submission" date="2020-06" db="EMBL/GenBank/DDBJ databases">
        <title>Draft genome of Bugula neritina, a colonial animal packing powerful symbionts and potential medicines.</title>
        <authorList>
            <person name="Rayko M."/>
        </authorList>
    </citation>
    <scope>NUCLEOTIDE SEQUENCE [LARGE SCALE GENOMIC DNA]</scope>
    <source>
        <strain evidence="10">Kwan_BN1</strain>
    </source>
</reference>
<dbReference type="PANTHER" id="PTHR21600">
    <property type="entry name" value="MITOCHONDRIAL RNA PSEUDOURIDINE SYNTHASE"/>
    <property type="match status" value="1"/>
</dbReference>
<comment type="caution">
    <text evidence="10">The sequence shown here is derived from an EMBL/GenBank/DDBJ whole genome shotgun (WGS) entry which is preliminary data.</text>
</comment>
<dbReference type="GO" id="GO:0009982">
    <property type="term" value="F:pseudouridine synthase activity"/>
    <property type="evidence" value="ECO:0007669"/>
    <property type="project" value="InterPro"/>
</dbReference>
<keyword evidence="4" id="KW-0413">Isomerase</keyword>
<name>A0A7J7KFI7_BUGNE</name>
<comment type="catalytic activity">
    <reaction evidence="1">
        <text>a uridine in mRNA = a pseudouridine in mRNA</text>
        <dbReference type="Rhea" id="RHEA:56644"/>
        <dbReference type="Rhea" id="RHEA-COMP:14658"/>
        <dbReference type="Rhea" id="RHEA-COMP:14659"/>
        <dbReference type="ChEBI" id="CHEBI:65314"/>
        <dbReference type="ChEBI" id="CHEBI:65315"/>
    </reaction>
</comment>
<evidence type="ECO:0000256" key="4">
    <source>
        <dbReference type="ARBA" id="ARBA00023235"/>
    </source>
</evidence>
<evidence type="ECO:0000256" key="7">
    <source>
        <dbReference type="ARBA" id="ARBA00041563"/>
    </source>
</evidence>
<dbReference type="Pfam" id="PF00849">
    <property type="entry name" value="PseudoU_synth_2"/>
    <property type="match status" value="1"/>
</dbReference>
<evidence type="ECO:0000313" key="11">
    <source>
        <dbReference type="Proteomes" id="UP000593567"/>
    </source>
</evidence>
<evidence type="ECO:0000256" key="5">
    <source>
        <dbReference type="ARBA" id="ARBA00036943"/>
    </source>
</evidence>
<dbReference type="AlphaFoldDB" id="A0A7J7KFI7"/>
<proteinExistence type="inferred from homology"/>